<evidence type="ECO:0000256" key="1">
    <source>
        <dbReference type="ARBA" id="ARBA00023277"/>
    </source>
</evidence>
<dbReference type="PANTHER" id="PTHR10749:SF7">
    <property type="entry name" value="PHOSPHORYLASE B KINASE REGULATORY SUBUNIT ALPHA-RELATED"/>
    <property type="match status" value="1"/>
</dbReference>
<evidence type="ECO:0000259" key="4">
    <source>
        <dbReference type="Pfam" id="PF19292"/>
    </source>
</evidence>
<accession>A0A1X7SQ17</accession>
<keyword evidence="3" id="KW-1003">Cell membrane</keyword>
<reference evidence="5" key="2">
    <citation type="submission" date="2017-05" db="UniProtKB">
        <authorList>
            <consortium name="EnsemblMetazoa"/>
        </authorList>
    </citation>
    <scope>IDENTIFICATION</scope>
</reference>
<comment type="subcellular location">
    <subcellularLocation>
        <location evidence="3">Cell membrane</location>
        <topology evidence="3">Lipid-anchor</topology>
        <orientation evidence="3">Cytoplasmic side</orientation>
    </subcellularLocation>
</comment>
<comment type="PTM">
    <text evidence="2">Although the final Cys may be farnesylated, the terminal tripeptide is probably not removed, and the C-terminus is not methylated.</text>
</comment>
<comment type="similarity">
    <text evidence="3">Belongs to the phosphorylase b kinase regulatory chain family.</text>
</comment>
<dbReference type="OMA" id="QISEPEY"/>
<keyword evidence="3" id="KW-0472">Membrane</keyword>
<gene>
    <name evidence="5" type="primary">109591996</name>
</gene>
<dbReference type="InterPro" id="IPR045583">
    <property type="entry name" value="KPBA/B_C"/>
</dbReference>
<keyword evidence="2 3" id="KW-0636">Prenylation</keyword>
<dbReference type="AlphaFoldDB" id="A0A1X7SQ17"/>
<dbReference type="Pfam" id="PF19292">
    <property type="entry name" value="KPBB_C"/>
    <property type="match status" value="1"/>
</dbReference>
<keyword evidence="2 3" id="KW-0449">Lipoprotein</keyword>
<dbReference type="GO" id="GO:0005886">
    <property type="term" value="C:plasma membrane"/>
    <property type="evidence" value="ECO:0007669"/>
    <property type="project" value="UniProtKB-SubCell"/>
</dbReference>
<dbReference type="InParanoid" id="A0A1X7SQ17"/>
<keyword evidence="6" id="KW-1185">Reference proteome</keyword>
<evidence type="ECO:0000313" key="6">
    <source>
        <dbReference type="Proteomes" id="UP000007879"/>
    </source>
</evidence>
<name>A0A1X7SQ17_AMPQE</name>
<proteinExistence type="inferred from homology"/>
<sequence>MTAGELKFALKVESVLNSLPDPEYRQLVVEVLMLTALINPERPLPQIVNVDDVIRTANFLFVVDQKECNGLASQCCGQIRGSCEAYWAICSHFYDSAPSGVYGTMSYLSRALLQTIQQNLPRDYSCKIS</sequence>
<dbReference type="EnsemblMetazoa" id="Aqu2.1.04211_001">
    <property type="protein sequence ID" value="Aqu2.1.04211_001"/>
    <property type="gene ID" value="Aqu2.1.04211"/>
</dbReference>
<feature type="lipid moiety-binding region" description="S-farnesyl cysteine" evidence="2">
    <location>
        <position position="126"/>
    </location>
</feature>
<comment type="pathway">
    <text evidence="3">Glycan biosynthesis; glycogen metabolism.</text>
</comment>
<dbReference type="STRING" id="400682.A0A1X7SQ17"/>
<reference evidence="6" key="1">
    <citation type="journal article" date="2010" name="Nature">
        <title>The Amphimedon queenslandica genome and the evolution of animal complexity.</title>
        <authorList>
            <person name="Srivastava M."/>
            <person name="Simakov O."/>
            <person name="Chapman J."/>
            <person name="Fahey B."/>
            <person name="Gauthier M.E."/>
            <person name="Mitros T."/>
            <person name="Richards G.S."/>
            <person name="Conaco C."/>
            <person name="Dacre M."/>
            <person name="Hellsten U."/>
            <person name="Larroux C."/>
            <person name="Putnam N.H."/>
            <person name="Stanke M."/>
            <person name="Adamska M."/>
            <person name="Darling A."/>
            <person name="Degnan S.M."/>
            <person name="Oakley T.H."/>
            <person name="Plachetzki D.C."/>
            <person name="Zhai Y."/>
            <person name="Adamski M."/>
            <person name="Calcino A."/>
            <person name="Cummins S.F."/>
            <person name="Goodstein D.M."/>
            <person name="Harris C."/>
            <person name="Jackson D.J."/>
            <person name="Leys S.P."/>
            <person name="Shu S."/>
            <person name="Woodcroft B.J."/>
            <person name="Vervoort M."/>
            <person name="Kosik K.S."/>
            <person name="Manning G."/>
            <person name="Degnan B.M."/>
            <person name="Rokhsar D.S."/>
        </authorList>
    </citation>
    <scope>NUCLEOTIDE SEQUENCE [LARGE SCALE GENOMIC DNA]</scope>
</reference>
<evidence type="ECO:0000256" key="3">
    <source>
        <dbReference type="RuleBase" id="RU364123"/>
    </source>
</evidence>
<dbReference type="Proteomes" id="UP000007879">
    <property type="component" value="Unassembled WGS sequence"/>
</dbReference>
<dbReference type="GO" id="GO:0005977">
    <property type="term" value="P:glycogen metabolic process"/>
    <property type="evidence" value="ECO:0007669"/>
    <property type="project" value="UniProtKB-UniPathway"/>
</dbReference>
<dbReference type="GO" id="GO:0005964">
    <property type="term" value="C:phosphorylase kinase complex"/>
    <property type="evidence" value="ECO:0007669"/>
    <property type="project" value="TreeGrafter"/>
</dbReference>
<organism evidence="5">
    <name type="scientific">Amphimedon queenslandica</name>
    <name type="common">Sponge</name>
    <dbReference type="NCBI Taxonomy" id="400682"/>
    <lineage>
        <taxon>Eukaryota</taxon>
        <taxon>Metazoa</taxon>
        <taxon>Porifera</taxon>
        <taxon>Demospongiae</taxon>
        <taxon>Heteroscleromorpha</taxon>
        <taxon>Haplosclerida</taxon>
        <taxon>Niphatidae</taxon>
        <taxon>Amphimedon</taxon>
    </lineage>
</organism>
<dbReference type="UniPathway" id="UPA00163"/>
<dbReference type="KEGG" id="aqu:109591996"/>
<evidence type="ECO:0000313" key="5">
    <source>
        <dbReference type="EnsemblMetazoa" id="Aqu2.1.04211_001"/>
    </source>
</evidence>
<dbReference type="EnsemblMetazoa" id="XM_020007576.1">
    <property type="protein sequence ID" value="XP_019863135.1"/>
    <property type="gene ID" value="LOC109591996"/>
</dbReference>
<feature type="domain" description="Phosphorylase b kinase regulatory subunit alpha/beta C-terminal" evidence="4">
    <location>
        <begin position="1"/>
        <end position="66"/>
    </location>
</feature>
<dbReference type="eggNOG" id="KOG3635">
    <property type="taxonomic scope" value="Eukaryota"/>
</dbReference>
<dbReference type="InterPro" id="IPR008734">
    <property type="entry name" value="PHK_A/B_su"/>
</dbReference>
<comment type="function">
    <text evidence="3">Phosphorylase b kinase catalyzes the phosphorylation of serine in certain substrates, including troponin I.</text>
</comment>
<dbReference type="OrthoDB" id="5971574at2759"/>
<keyword evidence="3" id="KW-0321">Glycogen metabolism</keyword>
<keyword evidence="3" id="KW-0112">Calmodulin-binding</keyword>
<keyword evidence="1 3" id="KW-0119">Carbohydrate metabolism</keyword>
<evidence type="ECO:0000256" key="2">
    <source>
        <dbReference type="PIRSR" id="PIRSR608734-50"/>
    </source>
</evidence>
<dbReference type="GO" id="GO:0005516">
    <property type="term" value="F:calmodulin binding"/>
    <property type="evidence" value="ECO:0007669"/>
    <property type="project" value="UniProtKB-KW"/>
</dbReference>
<protein>
    <recommendedName>
        <fullName evidence="3">Phosphorylase b kinase regulatory subunit</fullName>
    </recommendedName>
</protein>
<dbReference type="PANTHER" id="PTHR10749">
    <property type="entry name" value="PHOSPHORYLASE B KINASE REGULATORY SUBUNIT"/>
    <property type="match status" value="1"/>
</dbReference>